<protein>
    <submittedName>
        <fullName evidence="2">DUF6153 family protein</fullName>
    </submittedName>
</protein>
<feature type="region of interest" description="Disordered" evidence="1">
    <location>
        <begin position="39"/>
        <end position="60"/>
    </location>
</feature>
<dbReference type="Pfam" id="PF19650">
    <property type="entry name" value="DUF6153"/>
    <property type="match status" value="1"/>
</dbReference>
<dbReference type="EMBL" id="JAYMRR010000005">
    <property type="protein sequence ID" value="MFB8749374.1"/>
    <property type="molecule type" value="Genomic_DNA"/>
</dbReference>
<dbReference type="Proteomes" id="UP001585018">
    <property type="component" value="Unassembled WGS sequence"/>
</dbReference>
<name>A0ABV5D9J3_9ACTN</name>
<comment type="caution">
    <text evidence="2">The sequence shown here is derived from an EMBL/GenBank/DDBJ whole genome shotgun (WGS) entry which is preliminary data.</text>
</comment>
<keyword evidence="3" id="KW-1185">Reference proteome</keyword>
<evidence type="ECO:0000313" key="3">
    <source>
        <dbReference type="Proteomes" id="UP001585018"/>
    </source>
</evidence>
<accession>A0ABV5D9J3</accession>
<evidence type="ECO:0000313" key="2">
    <source>
        <dbReference type="EMBL" id="MFB8749374.1"/>
    </source>
</evidence>
<organism evidence="2 3">
    <name type="scientific">Streptomyces parvulus</name>
    <dbReference type="NCBI Taxonomy" id="146923"/>
    <lineage>
        <taxon>Bacteria</taxon>
        <taxon>Bacillati</taxon>
        <taxon>Actinomycetota</taxon>
        <taxon>Actinomycetes</taxon>
        <taxon>Kitasatosporales</taxon>
        <taxon>Streptomycetaceae</taxon>
        <taxon>Streptomyces</taxon>
    </lineage>
</organism>
<reference evidence="2 3" key="1">
    <citation type="submission" date="2024-01" db="EMBL/GenBank/DDBJ databases">
        <title>Genome mining of biosynthetic gene clusters to explore secondary metabolites of Streptomyces sp.</title>
        <authorList>
            <person name="Baig A."/>
            <person name="Ajitkumar Shintre N."/>
            <person name="Kumar H."/>
            <person name="Anbarasu A."/>
            <person name="Ramaiah S."/>
        </authorList>
    </citation>
    <scope>NUCLEOTIDE SEQUENCE [LARGE SCALE GENOMIC DNA]</scope>
    <source>
        <strain evidence="2 3">A03</strain>
    </source>
</reference>
<dbReference type="RefSeq" id="WP_226483588.1">
    <property type="nucleotide sequence ID" value="NZ_CBDREU010000018.1"/>
</dbReference>
<evidence type="ECO:0000256" key="1">
    <source>
        <dbReference type="SAM" id="MobiDB-lite"/>
    </source>
</evidence>
<dbReference type="InterPro" id="IPR046151">
    <property type="entry name" value="DUF6153"/>
</dbReference>
<sequence length="135" mass="13262">MSSPEQHVRRPPVRWRRAVCVLGLLAGLLGMHGLAPGGGLPEHSARHSLPSPAHRAGAAHAGCGEDGGACGGGHLRHADSVCASGAVGQAPVLPGLVPDPVPAAPCAGAAPAYAAGAPDGARAPPSLAELQLLRI</sequence>
<gene>
    <name evidence="2" type="ORF">VSS30_11250</name>
</gene>
<proteinExistence type="predicted"/>